<evidence type="ECO:0000256" key="2">
    <source>
        <dbReference type="ARBA" id="ARBA00008850"/>
    </source>
</evidence>
<evidence type="ECO:0000256" key="10">
    <source>
        <dbReference type="ARBA" id="ARBA00023157"/>
    </source>
</evidence>
<dbReference type="GO" id="GO:0005509">
    <property type="term" value="F:calcium ion binding"/>
    <property type="evidence" value="ECO:0007669"/>
    <property type="project" value="InterPro"/>
</dbReference>
<dbReference type="PROSITE" id="PS50998">
    <property type="entry name" value="GLA_2"/>
    <property type="match status" value="1"/>
</dbReference>
<dbReference type="InterPro" id="IPR027118">
    <property type="entry name" value="MGP"/>
</dbReference>
<evidence type="ECO:0000259" key="13">
    <source>
        <dbReference type="PROSITE" id="PS50998"/>
    </source>
</evidence>
<evidence type="ECO:0000313" key="14">
    <source>
        <dbReference type="EMBL" id="KAI1886762.1"/>
    </source>
</evidence>
<comment type="subcellular location">
    <subcellularLocation>
        <location evidence="1">Secreted</location>
    </subcellularLocation>
</comment>
<dbReference type="PANTHER" id="PTHR10109:SF0">
    <property type="entry name" value="MATRIX GLA PROTEIN"/>
    <property type="match status" value="1"/>
</dbReference>
<keyword evidence="5" id="KW-0301">Gamma-carboxyglutamic acid</keyword>
<dbReference type="Pfam" id="PF25890">
    <property type="entry name" value="BGLAP_C"/>
    <property type="match status" value="1"/>
</dbReference>
<keyword evidence="11" id="KW-0891">Chondrogenesis</keyword>
<evidence type="ECO:0000256" key="1">
    <source>
        <dbReference type="ARBA" id="ARBA00004613"/>
    </source>
</evidence>
<keyword evidence="9" id="KW-0892">Osteogenesis</keyword>
<organism evidence="14 15">
    <name type="scientific">Albula goreensis</name>
    <dbReference type="NCBI Taxonomy" id="1534307"/>
    <lineage>
        <taxon>Eukaryota</taxon>
        <taxon>Metazoa</taxon>
        <taxon>Chordata</taxon>
        <taxon>Craniata</taxon>
        <taxon>Vertebrata</taxon>
        <taxon>Euteleostomi</taxon>
        <taxon>Actinopterygii</taxon>
        <taxon>Neopterygii</taxon>
        <taxon>Teleostei</taxon>
        <taxon>Albuliformes</taxon>
        <taxon>Albulidae</taxon>
        <taxon>Albula</taxon>
    </lineage>
</organism>
<dbReference type="GO" id="GO:0005576">
    <property type="term" value="C:extracellular region"/>
    <property type="evidence" value="ECO:0007669"/>
    <property type="project" value="UniProtKB-SubCell"/>
</dbReference>
<dbReference type="GO" id="GO:0001503">
    <property type="term" value="P:ossification"/>
    <property type="evidence" value="ECO:0007669"/>
    <property type="project" value="UniProtKB-KW"/>
</dbReference>
<evidence type="ECO:0000313" key="15">
    <source>
        <dbReference type="Proteomes" id="UP000829720"/>
    </source>
</evidence>
<feature type="domain" description="Gla" evidence="13">
    <location>
        <begin position="64"/>
        <end position="96"/>
    </location>
</feature>
<reference evidence="14" key="1">
    <citation type="submission" date="2021-01" db="EMBL/GenBank/DDBJ databases">
        <authorList>
            <person name="Zahm M."/>
            <person name="Roques C."/>
            <person name="Cabau C."/>
            <person name="Klopp C."/>
            <person name="Donnadieu C."/>
            <person name="Jouanno E."/>
            <person name="Lampietro C."/>
            <person name="Louis A."/>
            <person name="Herpin A."/>
            <person name="Echchiki A."/>
            <person name="Berthelot C."/>
            <person name="Parey E."/>
            <person name="Roest-Crollius H."/>
            <person name="Braasch I."/>
            <person name="Postlethwait J."/>
            <person name="Bobe J."/>
            <person name="Montfort J."/>
            <person name="Bouchez O."/>
            <person name="Begum T."/>
            <person name="Mejri S."/>
            <person name="Adams A."/>
            <person name="Chen W.-J."/>
            <person name="Guiguen Y."/>
        </authorList>
    </citation>
    <scope>NUCLEOTIDE SEQUENCE</scope>
    <source>
        <tissue evidence="14">Blood</tissue>
    </source>
</reference>
<dbReference type="EMBL" id="JAERUA010000019">
    <property type="protein sequence ID" value="KAI1886762.1"/>
    <property type="molecule type" value="Genomic_DNA"/>
</dbReference>
<dbReference type="SUPFAM" id="SSF57630">
    <property type="entry name" value="GLA-domain"/>
    <property type="match status" value="1"/>
</dbReference>
<keyword evidence="10" id="KW-1015">Disulfide bond</keyword>
<dbReference type="AlphaFoldDB" id="A0A8T3CT48"/>
<keyword evidence="8" id="KW-0221">Differentiation</keyword>
<dbReference type="Proteomes" id="UP000829720">
    <property type="component" value="Unassembled WGS sequence"/>
</dbReference>
<accession>A0A8T3CT48</accession>
<evidence type="ECO:0000256" key="9">
    <source>
        <dbReference type="ARBA" id="ARBA00022855"/>
    </source>
</evidence>
<evidence type="ECO:0000256" key="3">
    <source>
        <dbReference type="ARBA" id="ARBA00017145"/>
    </source>
</evidence>
<evidence type="ECO:0000256" key="11">
    <source>
        <dbReference type="ARBA" id="ARBA00023188"/>
    </source>
</evidence>
<sequence length="105" mass="12675">MKFTLQCLVLSVTLVLCFCYDSHESHESFEDLFLSPHRASSFINHARVNPYNNYNNRRFRFKSPVELRSEICEDFSPCRLFAYRHGYQKAYHKYFPASYQRQGRY</sequence>
<comment type="caution">
    <text evidence="14">The sequence shown here is derived from an EMBL/GenBank/DDBJ whole genome shotgun (WGS) entry which is preliminary data.</text>
</comment>
<feature type="chain" id="PRO_5035777351" description="Matrix Gla protein" evidence="12">
    <location>
        <begin position="20"/>
        <end position="105"/>
    </location>
</feature>
<evidence type="ECO:0000256" key="7">
    <source>
        <dbReference type="ARBA" id="ARBA00022553"/>
    </source>
</evidence>
<keyword evidence="6" id="KW-0964">Secreted</keyword>
<dbReference type="GO" id="GO:0030154">
    <property type="term" value="P:cell differentiation"/>
    <property type="evidence" value="ECO:0007669"/>
    <property type="project" value="UniProtKB-KW"/>
</dbReference>
<proteinExistence type="inferred from homology"/>
<dbReference type="GO" id="GO:0051216">
    <property type="term" value="P:cartilage development"/>
    <property type="evidence" value="ECO:0007669"/>
    <property type="project" value="UniProtKB-KW"/>
</dbReference>
<keyword evidence="7" id="KW-0597">Phosphoprotein</keyword>
<evidence type="ECO:0000256" key="8">
    <source>
        <dbReference type="ARBA" id="ARBA00022782"/>
    </source>
</evidence>
<dbReference type="PANTHER" id="PTHR10109">
    <property type="entry name" value="MATRIX GLA PROTEIN"/>
    <property type="match status" value="1"/>
</dbReference>
<keyword evidence="15" id="KW-1185">Reference proteome</keyword>
<dbReference type="InterPro" id="IPR000294">
    <property type="entry name" value="GLA_domain"/>
</dbReference>
<protein>
    <recommendedName>
        <fullName evidence="3">Matrix Gla protein</fullName>
    </recommendedName>
</protein>
<gene>
    <name evidence="14" type="ORF">AGOR_G00199140</name>
</gene>
<dbReference type="InterPro" id="IPR058704">
    <property type="entry name" value="BGLAP-like_C"/>
</dbReference>
<dbReference type="OrthoDB" id="8958520at2759"/>
<evidence type="ECO:0000256" key="12">
    <source>
        <dbReference type="SAM" id="SignalP"/>
    </source>
</evidence>
<dbReference type="InterPro" id="IPR035972">
    <property type="entry name" value="GLA-like_dom_SF"/>
</dbReference>
<keyword evidence="12" id="KW-0732">Signal</keyword>
<name>A0A8T3CT48_9TELE</name>
<dbReference type="GO" id="GO:0031012">
    <property type="term" value="C:extracellular matrix"/>
    <property type="evidence" value="ECO:0007669"/>
    <property type="project" value="InterPro"/>
</dbReference>
<evidence type="ECO:0000256" key="6">
    <source>
        <dbReference type="ARBA" id="ARBA00022525"/>
    </source>
</evidence>
<comment type="similarity">
    <text evidence="2">Belongs to the osteocalcin/matrix Gla protein family.</text>
</comment>
<evidence type="ECO:0000256" key="4">
    <source>
        <dbReference type="ARBA" id="ARBA00022473"/>
    </source>
</evidence>
<keyword evidence="4" id="KW-0217">Developmental protein</keyword>
<feature type="signal peptide" evidence="12">
    <location>
        <begin position="1"/>
        <end position="19"/>
    </location>
</feature>
<evidence type="ECO:0000256" key="5">
    <source>
        <dbReference type="ARBA" id="ARBA00022479"/>
    </source>
</evidence>